<dbReference type="KEGG" id="part:PARC_a0598"/>
<dbReference type="Proteomes" id="UP000016505">
    <property type="component" value="Chromosome I"/>
</dbReference>
<dbReference type="AlphaFoldDB" id="A0A290S1B9"/>
<dbReference type="EMBL" id="CP011025">
    <property type="protein sequence ID" value="ATC85317.1"/>
    <property type="molecule type" value="Genomic_DNA"/>
</dbReference>
<dbReference type="Pfam" id="PF09722">
    <property type="entry name" value="Xre_MbcA_ParS_C"/>
    <property type="match status" value="1"/>
</dbReference>
<reference evidence="2 3" key="1">
    <citation type="journal article" date="2012" name="J. Bacteriol.">
        <title>Genome sequences of type strains of seven species of the marine bacterium Pseudoalteromonas.</title>
        <authorList>
            <person name="Xie B.B."/>
            <person name="Shu Y.L."/>
            <person name="Qin Q.L."/>
            <person name="Rong J.C."/>
            <person name="Zhang X.Y."/>
            <person name="Chen X.L."/>
            <person name="Shi M."/>
            <person name="He H.L."/>
            <person name="Zhou B.C."/>
            <person name="Zhang Y.Z."/>
        </authorList>
    </citation>
    <scope>NUCLEOTIDE SEQUENCE [LARGE SCALE GENOMIC DNA]</scope>
    <source>
        <strain evidence="2 3">A 37-1-2</strain>
    </source>
</reference>
<evidence type="ECO:0000313" key="3">
    <source>
        <dbReference type="Proteomes" id="UP000016505"/>
    </source>
</evidence>
<protein>
    <recommendedName>
        <fullName evidence="1">Antitoxin Xre/MbcA/ParS-like toxin-binding domain-containing protein</fullName>
    </recommendedName>
</protein>
<evidence type="ECO:0000313" key="2">
    <source>
        <dbReference type="EMBL" id="ATC85317.1"/>
    </source>
</evidence>
<dbReference type="InterPro" id="IPR024467">
    <property type="entry name" value="Xre/MbcA/ParS-like_toxin-bd"/>
</dbReference>
<gene>
    <name evidence="2" type="ORF">PARC_a0598</name>
</gene>
<evidence type="ECO:0000259" key="1">
    <source>
        <dbReference type="Pfam" id="PF09722"/>
    </source>
</evidence>
<proteinExistence type="predicted"/>
<sequence>MIGINTRDIGNYKKGGQLLNITVVENIVELAKVATVCLHYFGSVERWNRWLNQESIQFNNAPPLAVIHTIRGRELIKKMIVSLQNGYAA</sequence>
<organism evidence="2 3">
    <name type="scientific">Pseudoalteromonas arctica A 37-1-2</name>
    <dbReference type="NCBI Taxonomy" id="1117313"/>
    <lineage>
        <taxon>Bacteria</taxon>
        <taxon>Pseudomonadati</taxon>
        <taxon>Pseudomonadota</taxon>
        <taxon>Gammaproteobacteria</taxon>
        <taxon>Alteromonadales</taxon>
        <taxon>Pseudoalteromonadaceae</taxon>
        <taxon>Pseudoalteromonas</taxon>
    </lineage>
</organism>
<name>A0A290S1B9_9GAMM</name>
<feature type="domain" description="Antitoxin Xre/MbcA/ParS-like toxin-binding" evidence="1">
    <location>
        <begin position="39"/>
        <end position="86"/>
    </location>
</feature>
<accession>A0A290S1B9</accession>